<reference evidence="1" key="1">
    <citation type="journal article" date="2021" name="Nat. Commun.">
        <title>Genetic determinants of endophytism in the Arabidopsis root mycobiome.</title>
        <authorList>
            <person name="Mesny F."/>
            <person name="Miyauchi S."/>
            <person name="Thiergart T."/>
            <person name="Pickel B."/>
            <person name="Atanasova L."/>
            <person name="Karlsson M."/>
            <person name="Huettel B."/>
            <person name="Barry K.W."/>
            <person name="Haridas S."/>
            <person name="Chen C."/>
            <person name="Bauer D."/>
            <person name="Andreopoulos W."/>
            <person name="Pangilinan J."/>
            <person name="LaButti K."/>
            <person name="Riley R."/>
            <person name="Lipzen A."/>
            <person name="Clum A."/>
            <person name="Drula E."/>
            <person name="Henrissat B."/>
            <person name="Kohler A."/>
            <person name="Grigoriev I.V."/>
            <person name="Martin F.M."/>
            <person name="Hacquard S."/>
        </authorList>
    </citation>
    <scope>NUCLEOTIDE SEQUENCE</scope>
    <source>
        <strain evidence="1">FSSC 5 MPI-SDFR-AT-0091</strain>
    </source>
</reference>
<keyword evidence="2" id="KW-1185">Reference proteome</keyword>
<organism evidence="1 2">
    <name type="scientific">Fusarium solani</name>
    <name type="common">Filamentous fungus</name>
    <dbReference type="NCBI Taxonomy" id="169388"/>
    <lineage>
        <taxon>Eukaryota</taxon>
        <taxon>Fungi</taxon>
        <taxon>Dikarya</taxon>
        <taxon>Ascomycota</taxon>
        <taxon>Pezizomycotina</taxon>
        <taxon>Sordariomycetes</taxon>
        <taxon>Hypocreomycetidae</taxon>
        <taxon>Hypocreales</taxon>
        <taxon>Nectriaceae</taxon>
        <taxon>Fusarium</taxon>
        <taxon>Fusarium solani species complex</taxon>
    </lineage>
</organism>
<dbReference type="Proteomes" id="UP000736672">
    <property type="component" value="Unassembled WGS sequence"/>
</dbReference>
<dbReference type="AlphaFoldDB" id="A0A9P9GZI8"/>
<proteinExistence type="predicted"/>
<sequence length="230" mass="25975">MSHCYAFESQWALFNQWIQKQPKKQLNSQSITIEPPIWVVTWIPVVTGLAPPVPGAGSGAPWATDLIPDGTDIMYMCNAPCIIRIMYETASDVESLPFATIKNIRVPIADFDGSNYTVVGERPYYTLVAVISLEDASDPPHDLVRTYSPMSNELILLPPNSVLDGGKWSLETEKSRRFMLFCVEMGNREPHPWYKEFARLPEPVGDLRRLANESLETEIKAMEEDGRRSK</sequence>
<protein>
    <submittedName>
        <fullName evidence="1">Uncharacterized protein</fullName>
    </submittedName>
</protein>
<evidence type="ECO:0000313" key="2">
    <source>
        <dbReference type="Proteomes" id="UP000736672"/>
    </source>
</evidence>
<gene>
    <name evidence="1" type="ORF">B0J15DRAFT_552141</name>
</gene>
<accession>A0A9P9GZI8</accession>
<dbReference type="EMBL" id="JAGTJS010000016">
    <property type="protein sequence ID" value="KAH7247162.1"/>
    <property type="molecule type" value="Genomic_DNA"/>
</dbReference>
<evidence type="ECO:0000313" key="1">
    <source>
        <dbReference type="EMBL" id="KAH7247162.1"/>
    </source>
</evidence>
<comment type="caution">
    <text evidence="1">The sequence shown here is derived from an EMBL/GenBank/DDBJ whole genome shotgun (WGS) entry which is preliminary data.</text>
</comment>
<dbReference type="OrthoDB" id="4806845at2759"/>
<name>A0A9P9GZI8_FUSSL</name>